<accession>A0AA37NHR8</accession>
<protein>
    <submittedName>
        <fullName evidence="1">Uncharacterized protein</fullName>
    </submittedName>
</protein>
<name>A0AA37NHR8_9BACT</name>
<dbReference type="AlphaFoldDB" id="A0AA37NHR8"/>
<comment type="caution">
    <text evidence="1">The sequence shown here is derived from an EMBL/GenBank/DDBJ whole genome shotgun (WGS) entry which is preliminary data.</text>
</comment>
<dbReference type="EMBL" id="BQNZ01000001">
    <property type="protein sequence ID" value="GKH71048.1"/>
    <property type="molecule type" value="Genomic_DNA"/>
</dbReference>
<sequence length="60" mass="6960">MNSVMRLMCGSPCPLYAGRNAKGTTDGRSHDDDYFEDDPPDGFLFIFFFHEIVDYEIYEL</sequence>
<reference evidence="1" key="1">
    <citation type="submission" date="2022-01" db="EMBL/GenBank/DDBJ databases">
        <title>Novel bile acid biosynthetic pathways are enriched in the microbiome of centenarians.</title>
        <authorList>
            <person name="Sato Y."/>
            <person name="Atarashi K."/>
            <person name="Plichta R.D."/>
            <person name="Arai Y."/>
            <person name="Sasajima S."/>
            <person name="Kearney M.S."/>
            <person name="Suda W."/>
            <person name="Takeshita K."/>
            <person name="Sasaki T."/>
            <person name="Okamoto S."/>
            <person name="Skelly N.A."/>
            <person name="Okamura Y."/>
            <person name="Vlamakis H."/>
            <person name="Li Y."/>
            <person name="Tanoue T."/>
            <person name="Takei H."/>
            <person name="Nittono H."/>
            <person name="Narushima S."/>
            <person name="Irie J."/>
            <person name="Itoh H."/>
            <person name="Moriya K."/>
            <person name="Sugiura Y."/>
            <person name="Suematsu M."/>
            <person name="Moritoki N."/>
            <person name="Shibata S."/>
            <person name="Littman R.D."/>
            <person name="Fischbach A.M."/>
            <person name="Uwamino Y."/>
            <person name="Inoue T."/>
            <person name="Honda A."/>
            <person name="Hattori M."/>
            <person name="Murai T."/>
            <person name="Xavier J.R."/>
            <person name="Hirose N."/>
            <person name="Honda K."/>
        </authorList>
    </citation>
    <scope>NUCLEOTIDE SEQUENCE</scope>
    <source>
        <strain evidence="1">CE91-St3</strain>
    </source>
</reference>
<gene>
    <name evidence="1" type="ORF">CE91St3_09110</name>
</gene>
<organism evidence="1 2">
    <name type="scientific">Parabacteroides merdae</name>
    <dbReference type="NCBI Taxonomy" id="46503"/>
    <lineage>
        <taxon>Bacteria</taxon>
        <taxon>Pseudomonadati</taxon>
        <taxon>Bacteroidota</taxon>
        <taxon>Bacteroidia</taxon>
        <taxon>Bacteroidales</taxon>
        <taxon>Tannerellaceae</taxon>
        <taxon>Parabacteroides</taxon>
    </lineage>
</organism>
<evidence type="ECO:0000313" key="2">
    <source>
        <dbReference type="Proteomes" id="UP001055114"/>
    </source>
</evidence>
<evidence type="ECO:0000313" key="1">
    <source>
        <dbReference type="EMBL" id="GKH71048.1"/>
    </source>
</evidence>
<proteinExistence type="predicted"/>
<dbReference type="Proteomes" id="UP001055114">
    <property type="component" value="Unassembled WGS sequence"/>
</dbReference>